<dbReference type="PANTHER" id="PTHR15175">
    <property type="entry name" value="NEUTROPHIL CYTOSOLIC FACTOR 2, NEUTROPHIL NADPH OXIDASE FACTOR 2"/>
    <property type="match status" value="1"/>
</dbReference>
<dbReference type="SMART" id="SM00028">
    <property type="entry name" value="TPR"/>
    <property type="match status" value="3"/>
</dbReference>
<keyword evidence="9" id="KW-1185">Reference proteome</keyword>
<dbReference type="RefSeq" id="XP_020837448.1">
    <property type="nucleotide sequence ID" value="XM_020981789.1"/>
</dbReference>
<dbReference type="Gene3D" id="2.30.30.40">
    <property type="entry name" value="SH3 Domains"/>
    <property type="match status" value="1"/>
</dbReference>
<protein>
    <submittedName>
        <fullName evidence="10">NADPH oxidase activator 1</fullName>
    </submittedName>
</protein>
<dbReference type="GO" id="GO:0005737">
    <property type="term" value="C:cytoplasm"/>
    <property type="evidence" value="ECO:0007669"/>
    <property type="project" value="UniProtKB-SubCell"/>
</dbReference>
<evidence type="ECO:0000259" key="8">
    <source>
        <dbReference type="PROSITE" id="PS50002"/>
    </source>
</evidence>
<reference evidence="10" key="1">
    <citation type="submission" date="2025-08" db="UniProtKB">
        <authorList>
            <consortium name="RefSeq"/>
        </authorList>
    </citation>
    <scope>IDENTIFICATION</scope>
    <source>
        <tissue evidence="10">Spleen</tissue>
    </source>
</reference>
<dbReference type="SMART" id="SM00326">
    <property type="entry name" value="SH3"/>
    <property type="match status" value="1"/>
</dbReference>
<dbReference type="Gene3D" id="3.10.20.90">
    <property type="entry name" value="Phosphatidylinositol 3-kinase Catalytic Subunit, Chain A, domain 1"/>
    <property type="match status" value="1"/>
</dbReference>
<evidence type="ECO:0000256" key="5">
    <source>
        <dbReference type="ARBA" id="ARBA00022737"/>
    </source>
</evidence>
<dbReference type="Pfam" id="PF00018">
    <property type="entry name" value="SH3_1"/>
    <property type="match status" value="1"/>
</dbReference>
<evidence type="ECO:0000256" key="1">
    <source>
        <dbReference type="ARBA" id="ARBA00004496"/>
    </source>
</evidence>
<keyword evidence="4" id="KW-0963">Cytoplasm</keyword>
<feature type="domain" description="SH3" evidence="8">
    <location>
        <begin position="395"/>
        <end position="454"/>
    </location>
</feature>
<gene>
    <name evidence="10" type="primary">NOXA1</name>
</gene>
<evidence type="ECO:0000256" key="4">
    <source>
        <dbReference type="ARBA" id="ARBA00022490"/>
    </source>
</evidence>
<dbReference type="SUPFAM" id="SSF50044">
    <property type="entry name" value="SH3-domain"/>
    <property type="match status" value="1"/>
</dbReference>
<evidence type="ECO:0000256" key="6">
    <source>
        <dbReference type="ARBA" id="ARBA00022803"/>
    </source>
</evidence>
<dbReference type="GO" id="GO:0016176">
    <property type="term" value="F:superoxide-generating NADPH oxidase activator activity"/>
    <property type="evidence" value="ECO:0007669"/>
    <property type="project" value="TreeGrafter"/>
</dbReference>
<sequence>MSYRGLVKGWHEAVQALDREEWDLALELFSRIKEPSSKICFNMSCVLLLTGNPEAALQALDQTVTKDSCLAVGFFLRGMVHFQLERFPEALSDYVQALVNLRNNTFIDYKQLGLRYKLQAWEVLYNMAAVQCQLGLWEEATKCLEKAISKRPEGSSATLEAALDRIQKRTFLDLLQFPKREIFRPRKKDVEQLNSMDFLGKPKVISSVNPNDKYTGFEPLRPQRIHWPVSPMEPVNPLKVDKLEGHNGIPCPPTKGPPKRPHLNQAGEPVSPLQGLPPSEGIILGSTICPETSVPSAQGEVSSNPDTSVNLRVHCTFTVTLDVKRGASVPVLRNMLRDKLLQRLEGAQLSYSHQDNGKFITISGEEACKKMWQEAAADRRLSLQCQGTECRGGRRVLYQMVAQYSYSAEGPEDLEFQKGDTLDILSEVNEEWLEGHCSGHIGIFPKCFAQLASVTKEETPVEPSMTYSF</sequence>
<dbReference type="Proteomes" id="UP000515140">
    <property type="component" value="Unplaced"/>
</dbReference>
<dbReference type="CDD" id="cd12047">
    <property type="entry name" value="SH3_Noxa1_C"/>
    <property type="match status" value="1"/>
</dbReference>
<dbReference type="InterPro" id="IPR011990">
    <property type="entry name" value="TPR-like_helical_dom_sf"/>
</dbReference>
<name>A0A6P5JV93_PHACI</name>
<dbReference type="FunCoup" id="A0A6P5JV93">
    <property type="interactions" value="26"/>
</dbReference>
<dbReference type="InterPro" id="IPR051864">
    <property type="entry name" value="NCF2_NOXA1"/>
</dbReference>
<dbReference type="InterPro" id="IPR036028">
    <property type="entry name" value="SH3-like_dom_sf"/>
</dbReference>
<dbReference type="Gene3D" id="1.25.40.10">
    <property type="entry name" value="Tetratricopeptide repeat domain"/>
    <property type="match status" value="1"/>
</dbReference>
<dbReference type="OMA" id="VLYRMVA"/>
<dbReference type="AlphaFoldDB" id="A0A6P5JV93"/>
<dbReference type="PRINTS" id="PR00499">
    <property type="entry name" value="P67PHOX"/>
</dbReference>
<dbReference type="KEGG" id="pcw:110205286"/>
<evidence type="ECO:0000313" key="10">
    <source>
        <dbReference type="RefSeq" id="XP_020837448.1"/>
    </source>
</evidence>
<comment type="similarity">
    <text evidence="2">Belongs to the NCF2/NOXA1 family.</text>
</comment>
<dbReference type="FunFam" id="1.25.40.10:FF:000017">
    <property type="entry name" value="NADPH oxidase regulator NoxR"/>
    <property type="match status" value="1"/>
</dbReference>
<keyword evidence="5" id="KW-0677">Repeat</keyword>
<dbReference type="FunFam" id="2.30.30.40:FF:000212">
    <property type="entry name" value="NADPH oxidase activator 1"/>
    <property type="match status" value="1"/>
</dbReference>
<evidence type="ECO:0000313" key="9">
    <source>
        <dbReference type="Proteomes" id="UP000515140"/>
    </source>
</evidence>
<proteinExistence type="inferred from homology"/>
<keyword evidence="3 7" id="KW-0728">SH3 domain</keyword>
<keyword evidence="6" id="KW-0802">TPR repeat</keyword>
<dbReference type="InterPro" id="IPR019734">
    <property type="entry name" value="TPR_rpt"/>
</dbReference>
<dbReference type="PANTHER" id="PTHR15175:SF4">
    <property type="entry name" value="NADPH OXIDASE ACTIVATOR 1"/>
    <property type="match status" value="1"/>
</dbReference>
<dbReference type="GO" id="GO:0042554">
    <property type="term" value="P:superoxide anion generation"/>
    <property type="evidence" value="ECO:0007669"/>
    <property type="project" value="TreeGrafter"/>
</dbReference>
<dbReference type="SUPFAM" id="SSF48452">
    <property type="entry name" value="TPR-like"/>
    <property type="match status" value="1"/>
</dbReference>
<dbReference type="PROSITE" id="PS50002">
    <property type="entry name" value="SH3"/>
    <property type="match status" value="1"/>
</dbReference>
<organism evidence="9 10">
    <name type="scientific">Phascolarctos cinereus</name>
    <name type="common">Koala</name>
    <dbReference type="NCBI Taxonomy" id="38626"/>
    <lineage>
        <taxon>Eukaryota</taxon>
        <taxon>Metazoa</taxon>
        <taxon>Chordata</taxon>
        <taxon>Craniata</taxon>
        <taxon>Vertebrata</taxon>
        <taxon>Euteleostomi</taxon>
        <taxon>Mammalia</taxon>
        <taxon>Metatheria</taxon>
        <taxon>Diprotodontia</taxon>
        <taxon>Phascolarctidae</taxon>
        <taxon>Phascolarctos</taxon>
    </lineage>
</organism>
<accession>A0A6P5JV93</accession>
<dbReference type="SUPFAM" id="SSF54277">
    <property type="entry name" value="CAD &amp; PB1 domains"/>
    <property type="match status" value="1"/>
</dbReference>
<dbReference type="GeneID" id="110205286"/>
<evidence type="ECO:0000256" key="7">
    <source>
        <dbReference type="PROSITE-ProRule" id="PRU00192"/>
    </source>
</evidence>
<dbReference type="InParanoid" id="A0A6P5JV93"/>
<evidence type="ECO:0000256" key="2">
    <source>
        <dbReference type="ARBA" id="ARBA00008051"/>
    </source>
</evidence>
<dbReference type="InterPro" id="IPR001452">
    <property type="entry name" value="SH3_domain"/>
</dbReference>
<dbReference type="CTD" id="10811"/>
<comment type="subcellular location">
    <subcellularLocation>
        <location evidence="1">Cytoplasm</location>
    </subcellularLocation>
</comment>
<evidence type="ECO:0000256" key="3">
    <source>
        <dbReference type="ARBA" id="ARBA00022443"/>
    </source>
</evidence>